<dbReference type="AlphaFoldDB" id="W8RX47"/>
<dbReference type="EMBL" id="CP004372">
    <property type="protein sequence ID" value="AHM05789.1"/>
    <property type="molecule type" value="Genomic_DNA"/>
</dbReference>
<sequence length="41" mass="4042">MRAQYGRGNSPGCGSSLMVGGGDGIGHKAQNAQQLAPARAA</sequence>
<accession>W8RX47</accession>
<feature type="region of interest" description="Disordered" evidence="1">
    <location>
        <begin position="1"/>
        <end position="41"/>
    </location>
</feature>
<dbReference type="STRING" id="1294273.roselon_03535"/>
<keyword evidence="3" id="KW-1185">Reference proteome</keyword>
<reference evidence="2 3" key="1">
    <citation type="submission" date="2013-03" db="EMBL/GenBank/DDBJ databases">
        <authorList>
            <person name="Fiebig A."/>
            <person name="Goeker M."/>
            <person name="Klenk H.-P.P."/>
        </authorList>
    </citation>
    <scope>NUCLEOTIDE SEQUENCE [LARGE SCALE GENOMIC DNA]</scope>
    <source>
        <strain evidence="3">DSM 19469</strain>
    </source>
</reference>
<proteinExistence type="predicted"/>
<protein>
    <submittedName>
        <fullName evidence="2">Uncharacterized protein</fullName>
    </submittedName>
</protein>
<evidence type="ECO:0000256" key="1">
    <source>
        <dbReference type="SAM" id="MobiDB-lite"/>
    </source>
</evidence>
<name>W8RX47_9RHOB</name>
<organism evidence="2 3">
    <name type="scientific">Roseicyclus elongatus DSM 19469</name>
    <dbReference type="NCBI Taxonomy" id="1294273"/>
    <lineage>
        <taxon>Bacteria</taxon>
        <taxon>Pseudomonadati</taxon>
        <taxon>Pseudomonadota</taxon>
        <taxon>Alphaproteobacteria</taxon>
        <taxon>Rhodobacterales</taxon>
        <taxon>Roseobacteraceae</taxon>
        <taxon>Roseicyclus</taxon>
    </lineage>
</organism>
<dbReference type="KEGG" id="red:roselon_03535"/>
<evidence type="ECO:0000313" key="3">
    <source>
        <dbReference type="Proteomes" id="UP000019593"/>
    </source>
</evidence>
<dbReference type="HOGENOM" id="CLU_3276019_0_0_5"/>
<dbReference type="Proteomes" id="UP000019593">
    <property type="component" value="Chromosome"/>
</dbReference>
<evidence type="ECO:0000313" key="2">
    <source>
        <dbReference type="EMBL" id="AHM05789.1"/>
    </source>
</evidence>
<gene>
    <name evidence="2" type="ORF">roselon_03535</name>
</gene>